<keyword evidence="1" id="KW-0812">Transmembrane</keyword>
<gene>
    <name evidence="2" type="ordered locus">Ngar_c34980</name>
</gene>
<sequence>MGSNGRYALIRKELFRKAIHIFGFSIPFISLVAGVYYAAAIIIALAAVYSVSEYFRLKGRSFPVLTAVTKAAMRNAAEGEEEKQDTFVKAPLYFAAGILASLLMFPAPFNYATIAVITLGDGFASIAGRLYGKNKIPYTCGKTVEGSLAGFVCAFAGAAIFISPATALIAATIGMVIELLPLRVTDNLTVPLLSGLTISIIGNL</sequence>
<dbReference type="GO" id="GO:0004143">
    <property type="term" value="F:ATP-dependent diacylglycerol kinase activity"/>
    <property type="evidence" value="ECO:0007669"/>
    <property type="project" value="InterPro"/>
</dbReference>
<name>K0IG85_NITGG</name>
<feature type="transmembrane region" description="Helical" evidence="1">
    <location>
        <begin position="109"/>
        <end position="127"/>
    </location>
</feature>
<keyword evidence="2" id="KW-0548">Nucleotidyltransferase</keyword>
<dbReference type="PANTHER" id="PTHR31303">
    <property type="entry name" value="CTP-DEPENDENT DIACYLGLYCEROL KINASE 1"/>
    <property type="match status" value="1"/>
</dbReference>
<keyword evidence="2" id="KW-0808">Transferase</keyword>
<dbReference type="GO" id="GO:0016779">
    <property type="term" value="F:nucleotidyltransferase activity"/>
    <property type="evidence" value="ECO:0007669"/>
    <property type="project" value="UniProtKB-KW"/>
</dbReference>
<dbReference type="PANTHER" id="PTHR31303:SF1">
    <property type="entry name" value="CTP-DEPENDENT DIACYLGLYCEROL KINASE 1"/>
    <property type="match status" value="1"/>
</dbReference>
<protein>
    <submittedName>
        <fullName evidence="2">Putative phosphatidate cytidylyltransferase</fullName>
    </submittedName>
</protein>
<dbReference type="STRING" id="1237085.Ngar_c34980"/>
<keyword evidence="1" id="KW-1133">Transmembrane helix</keyword>
<evidence type="ECO:0000256" key="1">
    <source>
        <dbReference type="SAM" id="Phobius"/>
    </source>
</evidence>
<dbReference type="KEGG" id="nga:Ngar_c34980"/>
<keyword evidence="3" id="KW-1185">Reference proteome</keyword>
<dbReference type="EMBL" id="CP002408">
    <property type="protein sequence ID" value="AFU60411.1"/>
    <property type="molecule type" value="Genomic_DNA"/>
</dbReference>
<dbReference type="BioCyc" id="CNIT1237085:G1324-3499-MONOMER"/>
<evidence type="ECO:0000313" key="3">
    <source>
        <dbReference type="Proteomes" id="UP000008037"/>
    </source>
</evidence>
<feature type="transmembrane region" description="Helical" evidence="1">
    <location>
        <begin position="21"/>
        <end position="49"/>
    </location>
</feature>
<reference evidence="2 3" key="1">
    <citation type="journal article" date="2012" name="Environ. Microbiol.">
        <title>The genome of the ammonia-oxidizing Candidatus Nitrososphaera gargensis: insights into metabolic versatility and environmental adaptations.</title>
        <authorList>
            <person name="Spang A."/>
            <person name="Poehlein A."/>
            <person name="Offre P."/>
            <person name="Zumbragel S."/>
            <person name="Haider S."/>
            <person name="Rychlik N."/>
            <person name="Nowka B."/>
            <person name="Schmeisser C."/>
            <person name="Lebedeva E.V."/>
            <person name="Rattei T."/>
            <person name="Bohm C."/>
            <person name="Schmid M."/>
            <person name="Galushko A."/>
            <person name="Hatzenpichler R."/>
            <person name="Weinmaier T."/>
            <person name="Daniel R."/>
            <person name="Schleper C."/>
            <person name="Spieck E."/>
            <person name="Streit W."/>
            <person name="Wagner M."/>
        </authorList>
    </citation>
    <scope>NUCLEOTIDE SEQUENCE [LARGE SCALE GENOMIC DNA]</scope>
    <source>
        <strain evidence="3">Ga9.2</strain>
    </source>
</reference>
<dbReference type="AlphaFoldDB" id="K0IG85"/>
<proteinExistence type="predicted"/>
<accession>K0IG85</accession>
<dbReference type="InterPro" id="IPR037997">
    <property type="entry name" value="Dgk1-like"/>
</dbReference>
<feature type="transmembrane region" description="Helical" evidence="1">
    <location>
        <begin position="148"/>
        <end position="177"/>
    </location>
</feature>
<dbReference type="HOGENOM" id="CLU_031477_4_0_2"/>
<dbReference type="Proteomes" id="UP000008037">
    <property type="component" value="Chromosome"/>
</dbReference>
<keyword evidence="1" id="KW-0472">Membrane</keyword>
<evidence type="ECO:0000313" key="2">
    <source>
        <dbReference type="EMBL" id="AFU60411.1"/>
    </source>
</evidence>
<organism evidence="2 3">
    <name type="scientific">Nitrososphaera gargensis (strain Ga9.2)</name>
    <dbReference type="NCBI Taxonomy" id="1237085"/>
    <lineage>
        <taxon>Archaea</taxon>
        <taxon>Nitrososphaerota</taxon>
        <taxon>Nitrososphaeria</taxon>
        <taxon>Nitrososphaerales</taxon>
        <taxon>Nitrososphaeraceae</taxon>
        <taxon>Nitrososphaera</taxon>
    </lineage>
</organism>
<dbReference type="InParanoid" id="K0IG85"/>